<accession>A0A0G4GWP1</accession>
<dbReference type="EMBL" id="CDMZ01001615">
    <property type="protein sequence ID" value="CEM35188.1"/>
    <property type="molecule type" value="Genomic_DNA"/>
</dbReference>
<dbReference type="InterPro" id="IPR045892">
    <property type="entry name" value="CrtISO-like"/>
</dbReference>
<feature type="domain" description="Amine oxidase" evidence="1">
    <location>
        <begin position="157"/>
        <end position="646"/>
    </location>
</feature>
<dbReference type="PhylomeDB" id="A0A0G4GWP1"/>
<evidence type="ECO:0000313" key="2">
    <source>
        <dbReference type="EMBL" id="CEM35188.1"/>
    </source>
</evidence>
<dbReference type="GO" id="GO:0016491">
    <property type="term" value="F:oxidoreductase activity"/>
    <property type="evidence" value="ECO:0007669"/>
    <property type="project" value="InterPro"/>
</dbReference>
<dbReference type="Pfam" id="PF01593">
    <property type="entry name" value="Amino_oxidase"/>
    <property type="match status" value="1"/>
</dbReference>
<proteinExistence type="predicted"/>
<gene>
    <name evidence="2" type="ORF">Cvel_23646</name>
</gene>
<dbReference type="InterPro" id="IPR036188">
    <property type="entry name" value="FAD/NAD-bd_sf"/>
</dbReference>
<reference evidence="2" key="1">
    <citation type="submission" date="2014-11" db="EMBL/GenBank/DDBJ databases">
        <authorList>
            <person name="Otto D Thomas"/>
            <person name="Naeem Raeece"/>
        </authorList>
    </citation>
    <scope>NUCLEOTIDE SEQUENCE</scope>
</reference>
<dbReference type="AlphaFoldDB" id="A0A0G4GWP1"/>
<dbReference type="Gene3D" id="3.50.50.60">
    <property type="entry name" value="FAD/NAD(P)-binding domain"/>
    <property type="match status" value="2"/>
</dbReference>
<organism evidence="2">
    <name type="scientific">Chromera velia CCMP2878</name>
    <dbReference type="NCBI Taxonomy" id="1169474"/>
    <lineage>
        <taxon>Eukaryota</taxon>
        <taxon>Sar</taxon>
        <taxon>Alveolata</taxon>
        <taxon>Colpodellida</taxon>
        <taxon>Chromeraceae</taxon>
        <taxon>Chromera</taxon>
    </lineage>
</organism>
<dbReference type="InterPro" id="IPR002937">
    <property type="entry name" value="Amino_oxidase"/>
</dbReference>
<dbReference type="GO" id="GO:0016116">
    <property type="term" value="P:carotenoid metabolic process"/>
    <property type="evidence" value="ECO:0007669"/>
    <property type="project" value="InterPro"/>
</dbReference>
<evidence type="ECO:0000259" key="1">
    <source>
        <dbReference type="Pfam" id="PF01593"/>
    </source>
</evidence>
<dbReference type="PANTHER" id="PTHR46313:SF3">
    <property type="entry name" value="PROLYCOPENE ISOMERASE, CHLOROPLASTIC"/>
    <property type="match status" value="1"/>
</dbReference>
<dbReference type="VEuPathDB" id="CryptoDB:Cvel_23646"/>
<dbReference type="SUPFAM" id="SSF51905">
    <property type="entry name" value="FAD/NAD(P)-binding domain"/>
    <property type="match status" value="1"/>
</dbReference>
<name>A0A0G4GWP1_9ALVE</name>
<sequence>MTPETPSHVSGCTYNDIMRAVPLIDERFLNEKEKLQGEEDTTSGYYVPIETYELLKVEGGTATPPPNGAGIPYLFHENQYNLTIYKYENNLWTEQKHATMHKTLALSTVLLCAFQLSLNGNAHSRRPHRSLQMAATETGKTVIPEETDVVVIGSGIGGLCCGAMCGRYGFDVTVLESHYHPGGCAHSFEIDNCVFDAGPSLWAGLSRPSPNPLRQVLDAIGDKSVEWKTYDGWMMYTPEGAFRFDCGPVRWEETLRKVAGDEAVRDWQNLQQYIAPMVEAAMGVPPMALRPDLWALVTIFRWLPNLLKAGSFSSFLTGPFSQVLDRTVKRESFVYRWLDFLSFALSGLPADGTIGAAMIYTVGDLAREGACVDYPIGGGGAVIDALVKGIEGFGGRVALRSHVEEILVEDGRAVGVRLRGGKVVRARKAVVTNASVWDTLKLLPEGALETAEREKLASTKPTESFMHIHACIDKTGLPEDLDIHHTVVFDWDAGVDGEQNVVIISIPSVLDPAMAPEGKHVVHAYAAGNEPFDVWENVKKNSEEYKQMKEQRSQKLWEALERVIPDIRQRASKERGGFALVGTPITHQGFLRRHRGSYGPALEAGKETFPGAKTPIPGLLRCGDSTWPGIGIPAVAGSGVSAANALAPVGKHLSLLNEMNRQGQLKTSSAY</sequence>
<protein>
    <recommendedName>
        <fullName evidence="1">Amine oxidase domain-containing protein</fullName>
    </recommendedName>
</protein>
<dbReference type="PANTHER" id="PTHR46313">
    <property type="match status" value="1"/>
</dbReference>